<comment type="subcellular location">
    <subcellularLocation>
        <location evidence="1">Membrane</location>
        <topology evidence="1">Multi-pass membrane protein</topology>
    </subcellularLocation>
</comment>
<dbReference type="PANTHER" id="PTHR16950:SF16">
    <property type="entry name" value="ZINC TRANSPORTER ZIP13"/>
    <property type="match status" value="1"/>
</dbReference>
<keyword evidence="4 6" id="KW-0472">Membrane</keyword>
<accession>A0ABD2BZN7</accession>
<gene>
    <name evidence="7" type="ORF">V1477_011569</name>
</gene>
<evidence type="ECO:0000256" key="4">
    <source>
        <dbReference type="ARBA" id="ARBA00023136"/>
    </source>
</evidence>
<feature type="transmembrane region" description="Helical" evidence="6">
    <location>
        <begin position="400"/>
        <end position="421"/>
    </location>
</feature>
<feature type="transmembrane region" description="Helical" evidence="6">
    <location>
        <begin position="367"/>
        <end position="388"/>
    </location>
</feature>
<evidence type="ECO:0000256" key="6">
    <source>
        <dbReference type="SAM" id="Phobius"/>
    </source>
</evidence>
<keyword evidence="3 6" id="KW-1133">Transmembrane helix</keyword>
<evidence type="ECO:0000313" key="7">
    <source>
        <dbReference type="EMBL" id="KAL2738210.1"/>
    </source>
</evidence>
<dbReference type="AlphaFoldDB" id="A0ABD2BZN7"/>
<protein>
    <submittedName>
        <fullName evidence="7">Zinc transporter ZIP13</fullName>
    </submittedName>
</protein>
<sequence>MAVNMCARNCTEDTAGFFFEMIYDDISLPWNEYSYYVTYNPWFFSILGSTMVGLAGVLPLLVIPIEEGADLKNGASAGTLKMLLSFAVGGLLGDVFLHLLPEAWENDSLKRAENSNSPSMPCGLWVLTGFLVFVIVEKIFAFDYDPEEQQTDDNKEPSENITKNLETEKEEMENNNCINLIGIKQKNGYNQRCTDNEFLEVEPFLEKKPMKNGYREMSNGVKKSKKNGYLKSEYTNGIVSDNMSVDEVSNCLNRLTKNNGLSSSSSSLLNGCIIDRKRVSSNTKEKITRKTVDTVVQKTRPKHIAGYLNLMANCIDNFTHGLAVGGSFLMSFRLGALTTFAILIHEIPHEVGDFAILLRSGFSRWDAARAQLLTATGGIFGSLAAIIFSGGEVAARTSWILPFTAGGFLHIGLVTILPELLKESSPKESLKQLAALLFGITLMAILTILCD</sequence>
<evidence type="ECO:0000313" key="8">
    <source>
        <dbReference type="Proteomes" id="UP001607303"/>
    </source>
</evidence>
<keyword evidence="2 6" id="KW-0812">Transmembrane</keyword>
<feature type="transmembrane region" description="Helical" evidence="6">
    <location>
        <begin position="83"/>
        <end position="104"/>
    </location>
</feature>
<name>A0ABD2BZN7_VESMC</name>
<dbReference type="InterPro" id="IPR003689">
    <property type="entry name" value="ZIP"/>
</dbReference>
<comment type="caution">
    <text evidence="7">The sequence shown here is derived from an EMBL/GenBank/DDBJ whole genome shotgun (WGS) entry which is preliminary data.</text>
</comment>
<feature type="transmembrane region" description="Helical" evidence="6">
    <location>
        <begin position="42"/>
        <end position="63"/>
    </location>
</feature>
<keyword evidence="8" id="KW-1185">Reference proteome</keyword>
<dbReference type="Pfam" id="PF02535">
    <property type="entry name" value="Zip"/>
    <property type="match status" value="1"/>
</dbReference>
<reference evidence="7 8" key="1">
    <citation type="journal article" date="2024" name="Ann. Entomol. Soc. Am.">
        <title>Genomic analyses of the southern and eastern yellowjacket wasps (Hymenoptera: Vespidae) reveal evolutionary signatures of social life.</title>
        <authorList>
            <person name="Catto M.A."/>
            <person name="Caine P.B."/>
            <person name="Orr S.E."/>
            <person name="Hunt B.G."/>
            <person name="Goodisman M.A.D."/>
        </authorList>
    </citation>
    <scope>NUCLEOTIDE SEQUENCE [LARGE SCALE GENOMIC DNA]</scope>
    <source>
        <strain evidence="7">232</strain>
        <tissue evidence="7">Head and thorax</tissue>
    </source>
</reference>
<dbReference type="Proteomes" id="UP001607303">
    <property type="component" value="Unassembled WGS sequence"/>
</dbReference>
<feature type="transmembrane region" description="Helical" evidence="6">
    <location>
        <begin position="433"/>
        <end position="449"/>
    </location>
</feature>
<comment type="similarity">
    <text evidence="5">Belongs to the ZIP transporter (TC 2.A.5) family. KE4/Catsup subfamily.</text>
</comment>
<proteinExistence type="inferred from homology"/>
<evidence type="ECO:0000256" key="2">
    <source>
        <dbReference type="ARBA" id="ARBA00022692"/>
    </source>
</evidence>
<dbReference type="EMBL" id="JAYRBN010000063">
    <property type="protein sequence ID" value="KAL2738210.1"/>
    <property type="molecule type" value="Genomic_DNA"/>
</dbReference>
<dbReference type="PANTHER" id="PTHR16950">
    <property type="entry name" value="ZINC TRANSPORTER SLC39A7 HISTIDINE-RICH MEMBRANE PROTEIN KE4"/>
    <property type="match status" value="1"/>
</dbReference>
<evidence type="ECO:0000256" key="5">
    <source>
        <dbReference type="ARBA" id="ARBA00038485"/>
    </source>
</evidence>
<dbReference type="GO" id="GO:0016020">
    <property type="term" value="C:membrane"/>
    <property type="evidence" value="ECO:0007669"/>
    <property type="project" value="UniProtKB-SubCell"/>
</dbReference>
<evidence type="ECO:0000256" key="1">
    <source>
        <dbReference type="ARBA" id="ARBA00004141"/>
    </source>
</evidence>
<evidence type="ECO:0000256" key="3">
    <source>
        <dbReference type="ARBA" id="ARBA00022989"/>
    </source>
</evidence>
<organism evidence="7 8">
    <name type="scientific">Vespula maculifrons</name>
    <name type="common">Eastern yellow jacket</name>
    <name type="synonym">Wasp</name>
    <dbReference type="NCBI Taxonomy" id="7453"/>
    <lineage>
        <taxon>Eukaryota</taxon>
        <taxon>Metazoa</taxon>
        <taxon>Ecdysozoa</taxon>
        <taxon>Arthropoda</taxon>
        <taxon>Hexapoda</taxon>
        <taxon>Insecta</taxon>
        <taxon>Pterygota</taxon>
        <taxon>Neoptera</taxon>
        <taxon>Endopterygota</taxon>
        <taxon>Hymenoptera</taxon>
        <taxon>Apocrita</taxon>
        <taxon>Aculeata</taxon>
        <taxon>Vespoidea</taxon>
        <taxon>Vespidae</taxon>
        <taxon>Vespinae</taxon>
        <taxon>Vespula</taxon>
    </lineage>
</organism>